<dbReference type="AlphaFoldDB" id="A0A512HA10"/>
<sequence>MTAREAWDVVVQTVPVISLGVTALGGAVLWRLSRIFVTREALDRHAEHEAAWRGAHDARVEEVSERLDRGERRFAALEASIGALPSQANMQALESKLSDLRADVARLGGQLDGAQGLTSRLERVVDMLTEHHLQGERRP</sequence>
<proteinExistence type="predicted"/>
<organism evidence="3 4">
    <name type="scientific">Pararhodospirillum oryzae</name>
    <dbReference type="NCBI Taxonomy" id="478448"/>
    <lineage>
        <taxon>Bacteria</taxon>
        <taxon>Pseudomonadati</taxon>
        <taxon>Pseudomonadota</taxon>
        <taxon>Alphaproteobacteria</taxon>
        <taxon>Rhodospirillales</taxon>
        <taxon>Rhodospirillaceae</taxon>
        <taxon>Pararhodospirillum</taxon>
    </lineage>
</organism>
<evidence type="ECO:0000313" key="3">
    <source>
        <dbReference type="EMBL" id="GEO82285.1"/>
    </source>
</evidence>
<dbReference type="RefSeq" id="WP_147164298.1">
    <property type="nucleotide sequence ID" value="NZ_BJZO01000069.1"/>
</dbReference>
<keyword evidence="1" id="KW-0175">Coiled coil</keyword>
<evidence type="ECO:0000313" key="4">
    <source>
        <dbReference type="Proteomes" id="UP000321567"/>
    </source>
</evidence>
<evidence type="ECO:0000256" key="1">
    <source>
        <dbReference type="SAM" id="Coils"/>
    </source>
</evidence>
<keyword evidence="4" id="KW-1185">Reference proteome</keyword>
<dbReference type="OrthoDB" id="9831242at2"/>
<protein>
    <recommendedName>
        <fullName evidence="5">DUF2730 domain-containing protein</fullName>
    </recommendedName>
</protein>
<dbReference type="Gene3D" id="1.20.5.340">
    <property type="match status" value="1"/>
</dbReference>
<name>A0A512HA10_9PROT</name>
<accession>A0A512HA10</accession>
<feature type="coiled-coil region" evidence="1">
    <location>
        <begin position="60"/>
        <end position="110"/>
    </location>
</feature>
<evidence type="ECO:0008006" key="5">
    <source>
        <dbReference type="Google" id="ProtNLM"/>
    </source>
</evidence>
<evidence type="ECO:0000256" key="2">
    <source>
        <dbReference type="SAM" id="Phobius"/>
    </source>
</evidence>
<dbReference type="EMBL" id="BJZO01000069">
    <property type="protein sequence ID" value="GEO82285.1"/>
    <property type="molecule type" value="Genomic_DNA"/>
</dbReference>
<dbReference type="Pfam" id="PF10805">
    <property type="entry name" value="DUF2730"/>
    <property type="match status" value="1"/>
</dbReference>
<dbReference type="InterPro" id="IPR020269">
    <property type="entry name" value="Phage_Mu_Releasin"/>
</dbReference>
<gene>
    <name evidence="3" type="ORF">ROR02_24160</name>
</gene>
<keyword evidence="2" id="KW-0472">Membrane</keyword>
<reference evidence="3 4" key="1">
    <citation type="submission" date="2019-07" db="EMBL/GenBank/DDBJ databases">
        <title>Whole genome shotgun sequence of Rhodospirillum oryzae NBRC 107573.</title>
        <authorList>
            <person name="Hosoyama A."/>
            <person name="Uohara A."/>
            <person name="Ohji S."/>
            <person name="Ichikawa N."/>
        </authorList>
    </citation>
    <scope>NUCLEOTIDE SEQUENCE [LARGE SCALE GENOMIC DNA]</scope>
    <source>
        <strain evidence="3 4">NBRC 107573</strain>
    </source>
</reference>
<keyword evidence="2" id="KW-1133">Transmembrane helix</keyword>
<comment type="caution">
    <text evidence="3">The sequence shown here is derived from an EMBL/GenBank/DDBJ whole genome shotgun (WGS) entry which is preliminary data.</text>
</comment>
<feature type="transmembrane region" description="Helical" evidence="2">
    <location>
        <begin position="6"/>
        <end position="30"/>
    </location>
</feature>
<keyword evidence="2" id="KW-0812">Transmembrane</keyword>
<dbReference type="Proteomes" id="UP000321567">
    <property type="component" value="Unassembled WGS sequence"/>
</dbReference>